<dbReference type="GO" id="GO:0009244">
    <property type="term" value="P:lipopolysaccharide core region biosynthetic process"/>
    <property type="evidence" value="ECO:0007669"/>
    <property type="project" value="TreeGrafter"/>
</dbReference>
<evidence type="ECO:0000256" key="2">
    <source>
        <dbReference type="ARBA" id="ARBA00022679"/>
    </source>
</evidence>
<gene>
    <name evidence="3" type="ORF">JIN83_05470</name>
</gene>
<dbReference type="EMBL" id="JAENIG010000003">
    <property type="protein sequence ID" value="MBK1854396.1"/>
    <property type="molecule type" value="Genomic_DNA"/>
</dbReference>
<accession>A0AAE2VBY0</accession>
<reference evidence="3" key="1">
    <citation type="submission" date="2021-01" db="EMBL/GenBank/DDBJ databases">
        <title>Modified the classification status of verrucomicrobia.</title>
        <authorList>
            <person name="Feng X."/>
        </authorList>
    </citation>
    <scope>NUCLEOTIDE SEQUENCE</scope>
    <source>
        <strain evidence="3">5K15</strain>
    </source>
</reference>
<dbReference type="PANTHER" id="PTHR30160:SF7">
    <property type="entry name" value="ADP-HEPTOSE--LPS HEPTOSYLTRANSFERASE 2"/>
    <property type="match status" value="1"/>
</dbReference>
<dbReference type="Pfam" id="PF01075">
    <property type="entry name" value="Glyco_transf_9"/>
    <property type="match status" value="1"/>
</dbReference>
<evidence type="ECO:0008006" key="5">
    <source>
        <dbReference type="Google" id="ProtNLM"/>
    </source>
</evidence>
<dbReference type="AlphaFoldDB" id="A0AAE2VBY0"/>
<dbReference type="InterPro" id="IPR002201">
    <property type="entry name" value="Glyco_trans_9"/>
</dbReference>
<evidence type="ECO:0000256" key="1">
    <source>
        <dbReference type="ARBA" id="ARBA00022676"/>
    </source>
</evidence>
<dbReference type="GO" id="GO:0005829">
    <property type="term" value="C:cytosol"/>
    <property type="evidence" value="ECO:0007669"/>
    <property type="project" value="TreeGrafter"/>
</dbReference>
<comment type="caution">
    <text evidence="3">The sequence shown here is derived from an EMBL/GenBank/DDBJ whole genome shotgun (WGS) entry which is preliminary data.</text>
</comment>
<protein>
    <recommendedName>
        <fullName evidence="5">Lipopolysaccharide heptosyltransferase II</fullName>
    </recommendedName>
</protein>
<dbReference type="Proteomes" id="UP000634206">
    <property type="component" value="Unassembled WGS sequence"/>
</dbReference>
<dbReference type="SUPFAM" id="SSF53756">
    <property type="entry name" value="UDP-Glycosyltransferase/glycogen phosphorylase"/>
    <property type="match status" value="1"/>
</dbReference>
<dbReference type="InterPro" id="IPR051199">
    <property type="entry name" value="LPS_LOS_Heptosyltrfase"/>
</dbReference>
<keyword evidence="4" id="KW-1185">Reference proteome</keyword>
<proteinExistence type="predicted"/>
<keyword evidence="1" id="KW-0328">Glycosyltransferase</keyword>
<name>A0AAE2VBY0_9BACT</name>
<evidence type="ECO:0000313" key="3">
    <source>
        <dbReference type="EMBL" id="MBK1854396.1"/>
    </source>
</evidence>
<organism evidence="3 4">
    <name type="scientific">Oceaniferula flava</name>
    <dbReference type="NCBI Taxonomy" id="2800421"/>
    <lineage>
        <taxon>Bacteria</taxon>
        <taxon>Pseudomonadati</taxon>
        <taxon>Verrucomicrobiota</taxon>
        <taxon>Verrucomicrobiia</taxon>
        <taxon>Verrucomicrobiales</taxon>
        <taxon>Verrucomicrobiaceae</taxon>
        <taxon>Oceaniferula</taxon>
    </lineage>
</organism>
<sequence>MAVLCPESQAPLWQSMEELDRVIIYPDKSSARQIAKLLQAQDLEFESSISWEANEAAKAFQRVSILQRLGYPAKGLEKTLTDPVSVVVEPGPIEHRVRHYLLLVEELGGNPFVKATFQTPELPAAPKKSKIALAPASDFGASHQWPVERFKELVESFEAEHGKDGIEWLILGSSQSGDIGTTESDLATLLDGRAKNHAAEWGMEENLTALASCTALLSSDNSLAHLAAHLGLPAVVVFGPNEPSWKRPLGKQSQALREHVACSPCFLPKCPLDMRCQDAVSVEMVSEALLDAMNDRAGESQTN</sequence>
<dbReference type="PANTHER" id="PTHR30160">
    <property type="entry name" value="TETRAACYLDISACCHARIDE 4'-KINASE-RELATED"/>
    <property type="match status" value="1"/>
</dbReference>
<evidence type="ECO:0000313" key="4">
    <source>
        <dbReference type="Proteomes" id="UP000634206"/>
    </source>
</evidence>
<dbReference type="Gene3D" id="3.40.50.2000">
    <property type="entry name" value="Glycogen Phosphorylase B"/>
    <property type="match status" value="2"/>
</dbReference>
<keyword evidence="2" id="KW-0808">Transferase</keyword>
<dbReference type="GO" id="GO:0008713">
    <property type="term" value="F:ADP-heptose-lipopolysaccharide heptosyltransferase activity"/>
    <property type="evidence" value="ECO:0007669"/>
    <property type="project" value="TreeGrafter"/>
</dbReference>
<dbReference type="RefSeq" id="WP_309489003.1">
    <property type="nucleotide sequence ID" value="NZ_JAENIG010000003.1"/>
</dbReference>